<evidence type="ECO:0000256" key="1">
    <source>
        <dbReference type="SAM" id="MobiDB-lite"/>
    </source>
</evidence>
<name>A0ABT7ADS0_9HYPH</name>
<evidence type="ECO:0000313" key="2">
    <source>
        <dbReference type="EMBL" id="MDJ1157528.1"/>
    </source>
</evidence>
<keyword evidence="3" id="KW-1185">Reference proteome</keyword>
<gene>
    <name evidence="2" type="ORF">QNA08_04650</name>
</gene>
<comment type="caution">
    <text evidence="2">The sequence shown here is derived from an EMBL/GenBank/DDBJ whole genome shotgun (WGS) entry which is preliminary data.</text>
</comment>
<reference evidence="2 3" key="1">
    <citation type="submission" date="2023-05" db="EMBL/GenBank/DDBJ databases">
        <title>Chelatococcus sp. nov., a moderately thermophilic bacterium isolated from hot spring microbial mat.</title>
        <authorList>
            <person name="Hu C.-J."/>
            <person name="Li W.-J."/>
        </authorList>
    </citation>
    <scope>NUCLEOTIDE SEQUENCE [LARGE SCALE GENOMIC DNA]</scope>
    <source>
        <strain evidence="2 3">SYSU G07232</strain>
    </source>
</reference>
<protein>
    <submittedName>
        <fullName evidence="2">Uncharacterized protein</fullName>
    </submittedName>
</protein>
<dbReference type="RefSeq" id="WP_283739515.1">
    <property type="nucleotide sequence ID" value="NZ_JASJEV010000002.1"/>
</dbReference>
<feature type="region of interest" description="Disordered" evidence="1">
    <location>
        <begin position="72"/>
        <end position="93"/>
    </location>
</feature>
<accession>A0ABT7ADS0</accession>
<dbReference type="EMBL" id="JASJEV010000002">
    <property type="protein sequence ID" value="MDJ1157528.1"/>
    <property type="molecule type" value="Genomic_DNA"/>
</dbReference>
<dbReference type="Proteomes" id="UP001321492">
    <property type="component" value="Unassembled WGS sequence"/>
</dbReference>
<sequence>MDMICERDVIAAVGEADELIIREAVRTKASRRELRLALAFTRGAAHAGAEAYGRLPGRMKRLVDLLTVASAGFAPPGNAAGRTNPPEAGHHAA</sequence>
<organism evidence="2 3">
    <name type="scientific">Chelatococcus albus</name>
    <dbReference type="NCBI Taxonomy" id="3047466"/>
    <lineage>
        <taxon>Bacteria</taxon>
        <taxon>Pseudomonadati</taxon>
        <taxon>Pseudomonadota</taxon>
        <taxon>Alphaproteobacteria</taxon>
        <taxon>Hyphomicrobiales</taxon>
        <taxon>Chelatococcaceae</taxon>
        <taxon>Chelatococcus</taxon>
    </lineage>
</organism>
<evidence type="ECO:0000313" key="3">
    <source>
        <dbReference type="Proteomes" id="UP001321492"/>
    </source>
</evidence>
<proteinExistence type="predicted"/>